<sequence length="79" mass="8695">MQNVRSGQILYKTDNGQKLEPIEEVTIEVNDEHVGFVMEALSHRRAEITDMGPVAGAVGRTKLCLTCPSRLVLLSPFPS</sequence>
<accession>A0A392MGT9</accession>
<dbReference type="Pfam" id="PF00679">
    <property type="entry name" value="EFG_C"/>
    <property type="match status" value="1"/>
</dbReference>
<dbReference type="Gene3D" id="3.30.70.240">
    <property type="match status" value="1"/>
</dbReference>
<evidence type="ECO:0000259" key="1">
    <source>
        <dbReference type="Pfam" id="PF00679"/>
    </source>
</evidence>
<dbReference type="InterPro" id="IPR035647">
    <property type="entry name" value="EFG_III/V"/>
</dbReference>
<proteinExistence type="predicted"/>
<dbReference type="InterPro" id="IPR000640">
    <property type="entry name" value="EFG_V-like"/>
</dbReference>
<organism evidence="2 3">
    <name type="scientific">Trifolium medium</name>
    <dbReference type="NCBI Taxonomy" id="97028"/>
    <lineage>
        <taxon>Eukaryota</taxon>
        <taxon>Viridiplantae</taxon>
        <taxon>Streptophyta</taxon>
        <taxon>Embryophyta</taxon>
        <taxon>Tracheophyta</taxon>
        <taxon>Spermatophyta</taxon>
        <taxon>Magnoliopsida</taxon>
        <taxon>eudicotyledons</taxon>
        <taxon>Gunneridae</taxon>
        <taxon>Pentapetalae</taxon>
        <taxon>rosids</taxon>
        <taxon>fabids</taxon>
        <taxon>Fabales</taxon>
        <taxon>Fabaceae</taxon>
        <taxon>Papilionoideae</taxon>
        <taxon>50 kb inversion clade</taxon>
        <taxon>NPAAA clade</taxon>
        <taxon>Hologalegina</taxon>
        <taxon>IRL clade</taxon>
        <taxon>Trifolieae</taxon>
        <taxon>Trifolium</taxon>
    </lineage>
</organism>
<evidence type="ECO:0000313" key="2">
    <source>
        <dbReference type="EMBL" id="MCH86531.1"/>
    </source>
</evidence>
<feature type="domain" description="Elongation factor EFG" evidence="1">
    <location>
        <begin position="18"/>
        <end position="70"/>
    </location>
</feature>
<dbReference type="Proteomes" id="UP000265520">
    <property type="component" value="Unassembled WGS sequence"/>
</dbReference>
<dbReference type="AlphaFoldDB" id="A0A392MGT9"/>
<evidence type="ECO:0000313" key="3">
    <source>
        <dbReference type="Proteomes" id="UP000265520"/>
    </source>
</evidence>
<dbReference type="EMBL" id="LXQA010010468">
    <property type="protein sequence ID" value="MCH86531.1"/>
    <property type="molecule type" value="Genomic_DNA"/>
</dbReference>
<protein>
    <submittedName>
        <fullName evidence="2">GTP-binding protein TypA/BipA</fullName>
    </submittedName>
</protein>
<dbReference type="SUPFAM" id="SSF54980">
    <property type="entry name" value="EF-G C-terminal domain-like"/>
    <property type="match status" value="1"/>
</dbReference>
<name>A0A392MGT9_9FABA</name>
<reference evidence="2 3" key="1">
    <citation type="journal article" date="2018" name="Front. Plant Sci.">
        <title>Red Clover (Trifolium pratense) and Zigzag Clover (T. medium) - A Picture of Genomic Similarities and Differences.</title>
        <authorList>
            <person name="Dluhosova J."/>
            <person name="Istvanek J."/>
            <person name="Nedelnik J."/>
            <person name="Repkova J."/>
        </authorList>
    </citation>
    <scope>NUCLEOTIDE SEQUENCE [LARGE SCALE GENOMIC DNA]</scope>
    <source>
        <strain evidence="3">cv. 10/8</strain>
        <tissue evidence="2">Leaf</tissue>
    </source>
</reference>
<keyword evidence="3" id="KW-1185">Reference proteome</keyword>
<comment type="caution">
    <text evidence="2">The sequence shown here is derived from an EMBL/GenBank/DDBJ whole genome shotgun (WGS) entry which is preliminary data.</text>
</comment>
<gene>
    <name evidence="2" type="ORF">A2U01_0007389</name>
</gene>